<protein>
    <submittedName>
        <fullName evidence="2">Uncharacterized protein</fullName>
    </submittedName>
</protein>
<dbReference type="HOGENOM" id="CLU_1273786_0_0_1"/>
<accession>A0A0D3A9P6</accession>
<dbReference type="EnsemblPlants" id="Bo1g084710.1">
    <property type="protein sequence ID" value="Bo1g084710.1"/>
    <property type="gene ID" value="Bo1g084710"/>
</dbReference>
<sequence length="217" mass="24477">MTLSDDLPPQLTKDVKRRNRKRRSVKSKDVEVLLSVATRVARIAKDKGYYTVSPEAIRCVEVLRMMRSLPLTPRLITRTNALRSLQFLATNGVAVKTEIRLLPFHPDDNLQLLENGMVLLNGRGRRCFLTSVESHSMVADYLFDDDALKLHKGKLIDHLSSVLQRLELHQRQLKAELSSVLCHDEASTKGVSFTSLLELSSAGPCLMFVARRVLTRA</sequence>
<proteinExistence type="predicted"/>
<dbReference type="STRING" id="109376.A0A0D3A9P6"/>
<dbReference type="Gramene" id="Bo1g084710.1">
    <property type="protein sequence ID" value="Bo1g084710.1"/>
    <property type="gene ID" value="Bo1g084710"/>
</dbReference>
<evidence type="ECO:0000256" key="1">
    <source>
        <dbReference type="SAM" id="MobiDB-lite"/>
    </source>
</evidence>
<name>A0A0D3A9P6_BRAOL</name>
<reference evidence="2" key="2">
    <citation type="submission" date="2015-03" db="UniProtKB">
        <authorList>
            <consortium name="EnsemblPlants"/>
        </authorList>
    </citation>
    <scope>IDENTIFICATION</scope>
</reference>
<evidence type="ECO:0000313" key="3">
    <source>
        <dbReference type="Proteomes" id="UP000032141"/>
    </source>
</evidence>
<keyword evidence="3" id="KW-1185">Reference proteome</keyword>
<feature type="region of interest" description="Disordered" evidence="1">
    <location>
        <begin position="1"/>
        <end position="23"/>
    </location>
</feature>
<organism evidence="2 3">
    <name type="scientific">Brassica oleracea var. oleracea</name>
    <dbReference type="NCBI Taxonomy" id="109376"/>
    <lineage>
        <taxon>Eukaryota</taxon>
        <taxon>Viridiplantae</taxon>
        <taxon>Streptophyta</taxon>
        <taxon>Embryophyta</taxon>
        <taxon>Tracheophyta</taxon>
        <taxon>Spermatophyta</taxon>
        <taxon>Magnoliopsida</taxon>
        <taxon>eudicotyledons</taxon>
        <taxon>Gunneridae</taxon>
        <taxon>Pentapetalae</taxon>
        <taxon>rosids</taxon>
        <taxon>malvids</taxon>
        <taxon>Brassicales</taxon>
        <taxon>Brassicaceae</taxon>
        <taxon>Brassiceae</taxon>
        <taxon>Brassica</taxon>
    </lineage>
</organism>
<reference evidence="2 3" key="1">
    <citation type="journal article" date="2014" name="Genome Biol.">
        <title>Transcriptome and methylome profiling reveals relics of genome dominance in the mesopolyploid Brassica oleracea.</title>
        <authorList>
            <person name="Parkin I.A."/>
            <person name="Koh C."/>
            <person name="Tang H."/>
            <person name="Robinson S.J."/>
            <person name="Kagale S."/>
            <person name="Clarke W.E."/>
            <person name="Town C.D."/>
            <person name="Nixon J."/>
            <person name="Krishnakumar V."/>
            <person name="Bidwell S.L."/>
            <person name="Denoeud F."/>
            <person name="Belcram H."/>
            <person name="Links M.G."/>
            <person name="Just J."/>
            <person name="Clarke C."/>
            <person name="Bender T."/>
            <person name="Huebert T."/>
            <person name="Mason A.S."/>
            <person name="Pires J.C."/>
            <person name="Barker G."/>
            <person name="Moore J."/>
            <person name="Walley P.G."/>
            <person name="Manoli S."/>
            <person name="Batley J."/>
            <person name="Edwards D."/>
            <person name="Nelson M.N."/>
            <person name="Wang X."/>
            <person name="Paterson A.H."/>
            <person name="King G."/>
            <person name="Bancroft I."/>
            <person name="Chalhoub B."/>
            <person name="Sharpe A.G."/>
        </authorList>
    </citation>
    <scope>NUCLEOTIDE SEQUENCE</scope>
    <source>
        <strain evidence="2 3">cv. TO1000</strain>
    </source>
</reference>
<dbReference type="Proteomes" id="UP000032141">
    <property type="component" value="Chromosome C1"/>
</dbReference>
<dbReference type="AlphaFoldDB" id="A0A0D3A9P6"/>
<evidence type="ECO:0000313" key="2">
    <source>
        <dbReference type="EnsemblPlants" id="Bo1g084710.1"/>
    </source>
</evidence>